<gene>
    <name evidence="2" type="ORF">SAMN04487909_11245</name>
</gene>
<dbReference type="Pfam" id="PF07561">
    <property type="entry name" value="DUF1540"/>
    <property type="match status" value="2"/>
</dbReference>
<feature type="domain" description="DUF1540" evidence="1">
    <location>
        <begin position="4"/>
        <end position="47"/>
    </location>
</feature>
<sequence length="113" mass="12248">MTNVTCTAEYCTHWAEGNLCSADKIVVKNIEGGREASSIDETKCETFILRQDDNAPTDEASSPHETTPQVAVGCTVDSCEYWGQGDRCIASHIDISGLDVKHEEGTACETFDS</sequence>
<dbReference type="GeneID" id="87589799"/>
<feature type="domain" description="DUF1540" evidence="1">
    <location>
        <begin position="72"/>
        <end position="111"/>
    </location>
</feature>
<dbReference type="InterPro" id="IPR011437">
    <property type="entry name" value="DUF1540"/>
</dbReference>
<accession>A0A1G8R4N8</accession>
<proteinExistence type="predicted"/>
<evidence type="ECO:0000259" key="1">
    <source>
        <dbReference type="Pfam" id="PF07561"/>
    </source>
</evidence>
<protein>
    <recommendedName>
        <fullName evidence="1">DUF1540 domain-containing protein</fullName>
    </recommendedName>
</protein>
<dbReference type="AlphaFoldDB" id="A0A1G8R4N8"/>
<name>A0A1G8R4N8_ANEMI</name>
<evidence type="ECO:0000313" key="2">
    <source>
        <dbReference type="EMBL" id="SDJ11942.1"/>
    </source>
</evidence>
<dbReference type="OrthoDB" id="1681234at2"/>
<dbReference type="Proteomes" id="UP000182836">
    <property type="component" value="Unassembled WGS sequence"/>
</dbReference>
<organism evidence="2 3">
    <name type="scientific">Aneurinibacillus migulanus</name>
    <name type="common">Bacillus migulanus</name>
    <dbReference type="NCBI Taxonomy" id="47500"/>
    <lineage>
        <taxon>Bacteria</taxon>
        <taxon>Bacillati</taxon>
        <taxon>Bacillota</taxon>
        <taxon>Bacilli</taxon>
        <taxon>Bacillales</taxon>
        <taxon>Paenibacillaceae</taxon>
        <taxon>Aneurinibacillus group</taxon>
        <taxon>Aneurinibacillus</taxon>
    </lineage>
</organism>
<reference evidence="2 3" key="1">
    <citation type="submission" date="2016-10" db="EMBL/GenBank/DDBJ databases">
        <authorList>
            <person name="de Groot N.N."/>
        </authorList>
    </citation>
    <scope>NUCLEOTIDE SEQUENCE [LARGE SCALE GENOMIC DNA]</scope>
    <source>
        <strain evidence="2 3">DSM 2895</strain>
    </source>
</reference>
<dbReference type="RefSeq" id="WP_052812370.1">
    <property type="nucleotide sequence ID" value="NZ_BJOA01000076.1"/>
</dbReference>
<dbReference type="EMBL" id="FNED01000012">
    <property type="protein sequence ID" value="SDJ11942.1"/>
    <property type="molecule type" value="Genomic_DNA"/>
</dbReference>
<evidence type="ECO:0000313" key="3">
    <source>
        <dbReference type="Proteomes" id="UP000182836"/>
    </source>
</evidence>